<reference evidence="1 2" key="1">
    <citation type="submission" date="2014-04" db="EMBL/GenBank/DDBJ databases">
        <title>Evolutionary Origins and Diversification of the Mycorrhizal Mutualists.</title>
        <authorList>
            <consortium name="DOE Joint Genome Institute"/>
            <consortium name="Mycorrhizal Genomics Consortium"/>
            <person name="Kohler A."/>
            <person name="Kuo A."/>
            <person name="Nagy L.G."/>
            <person name="Floudas D."/>
            <person name="Copeland A."/>
            <person name="Barry K.W."/>
            <person name="Cichocki N."/>
            <person name="Veneault-Fourrey C."/>
            <person name="LaButti K."/>
            <person name="Lindquist E.A."/>
            <person name="Lipzen A."/>
            <person name="Lundell T."/>
            <person name="Morin E."/>
            <person name="Murat C."/>
            <person name="Riley R."/>
            <person name="Ohm R."/>
            <person name="Sun H."/>
            <person name="Tunlid A."/>
            <person name="Henrissat B."/>
            <person name="Grigoriev I.V."/>
            <person name="Hibbett D.S."/>
            <person name="Martin F."/>
        </authorList>
    </citation>
    <scope>NUCLEOTIDE SEQUENCE [LARGE SCALE GENOMIC DNA]</scope>
    <source>
        <strain evidence="1 2">Koide BX008</strain>
    </source>
</reference>
<proteinExistence type="predicted"/>
<evidence type="ECO:0000313" key="2">
    <source>
        <dbReference type="Proteomes" id="UP000054549"/>
    </source>
</evidence>
<sequence length="52" mass="5813">MMQGNFSKLKHEDLSKFALSYTSMLDEFGCVSLERTGQLTEKQSKSVCPHSG</sequence>
<evidence type="ECO:0000313" key="1">
    <source>
        <dbReference type="EMBL" id="KIL57511.1"/>
    </source>
</evidence>
<dbReference type="AlphaFoldDB" id="A0A0C2WLF7"/>
<name>A0A0C2WLF7_AMAMK</name>
<dbReference type="InParanoid" id="A0A0C2WLF7"/>
<dbReference type="HOGENOM" id="CLU_3086710_0_0_1"/>
<keyword evidence="2" id="KW-1185">Reference proteome</keyword>
<organism evidence="1 2">
    <name type="scientific">Amanita muscaria (strain Koide BX008)</name>
    <dbReference type="NCBI Taxonomy" id="946122"/>
    <lineage>
        <taxon>Eukaryota</taxon>
        <taxon>Fungi</taxon>
        <taxon>Dikarya</taxon>
        <taxon>Basidiomycota</taxon>
        <taxon>Agaricomycotina</taxon>
        <taxon>Agaricomycetes</taxon>
        <taxon>Agaricomycetidae</taxon>
        <taxon>Agaricales</taxon>
        <taxon>Pluteineae</taxon>
        <taxon>Amanitaceae</taxon>
        <taxon>Amanita</taxon>
    </lineage>
</organism>
<dbReference type="EMBL" id="KN818367">
    <property type="protein sequence ID" value="KIL57511.1"/>
    <property type="molecule type" value="Genomic_DNA"/>
</dbReference>
<dbReference type="Proteomes" id="UP000054549">
    <property type="component" value="Unassembled WGS sequence"/>
</dbReference>
<gene>
    <name evidence="1" type="ORF">M378DRAFT_171708</name>
</gene>
<protein>
    <submittedName>
        <fullName evidence="1">Uncharacterized protein</fullName>
    </submittedName>
</protein>
<accession>A0A0C2WLF7</accession>